<evidence type="ECO:0000313" key="8">
    <source>
        <dbReference type="EMBL" id="MBE1612800.1"/>
    </source>
</evidence>
<feature type="domain" description="DUF202" evidence="7">
    <location>
        <begin position="24"/>
        <end position="89"/>
    </location>
</feature>
<gene>
    <name evidence="8" type="ORF">HEB94_009648</name>
</gene>
<evidence type="ECO:0000259" key="7">
    <source>
        <dbReference type="Pfam" id="PF02656"/>
    </source>
</evidence>
<feature type="region of interest" description="Disordered" evidence="5">
    <location>
        <begin position="1"/>
        <end position="22"/>
    </location>
</feature>
<dbReference type="RefSeq" id="WP_192755781.1">
    <property type="nucleotide sequence ID" value="NZ_BAABJL010000084.1"/>
</dbReference>
<feature type="compositionally biased region" description="Basic and acidic residues" evidence="5">
    <location>
        <begin position="1"/>
        <end position="12"/>
    </location>
</feature>
<evidence type="ECO:0000256" key="6">
    <source>
        <dbReference type="SAM" id="Phobius"/>
    </source>
</evidence>
<dbReference type="EMBL" id="JADBEM010000001">
    <property type="protein sequence ID" value="MBE1612800.1"/>
    <property type="molecule type" value="Genomic_DNA"/>
</dbReference>
<evidence type="ECO:0000256" key="3">
    <source>
        <dbReference type="ARBA" id="ARBA00022989"/>
    </source>
</evidence>
<dbReference type="AlphaFoldDB" id="A0A927N506"/>
<sequence length="125" mass="13236">MSDGEAGARDGGADAEDESEPDYRFSLANERTFLAYLRTGLALGAAGIAAAQFLTDVEPGWLKRVIAVVLAVAGVATSVGAYYRWRRTLIAMRRGAPLPRTLLPLGLALAVLVVLVLGVYLITFG</sequence>
<dbReference type="InterPro" id="IPR003807">
    <property type="entry name" value="DUF202"/>
</dbReference>
<evidence type="ECO:0000256" key="4">
    <source>
        <dbReference type="ARBA" id="ARBA00023136"/>
    </source>
</evidence>
<keyword evidence="2 6" id="KW-0812">Transmembrane</keyword>
<evidence type="ECO:0000256" key="2">
    <source>
        <dbReference type="ARBA" id="ARBA00022692"/>
    </source>
</evidence>
<feature type="transmembrane region" description="Helical" evidence="6">
    <location>
        <begin position="61"/>
        <end position="82"/>
    </location>
</feature>
<comment type="caution">
    <text evidence="8">The sequence shown here is derived from an EMBL/GenBank/DDBJ whole genome shotgun (WGS) entry which is preliminary data.</text>
</comment>
<keyword evidence="3 6" id="KW-1133">Transmembrane helix</keyword>
<evidence type="ECO:0000256" key="5">
    <source>
        <dbReference type="SAM" id="MobiDB-lite"/>
    </source>
</evidence>
<protein>
    <submittedName>
        <fullName evidence="8">Membrane protein</fullName>
    </submittedName>
</protein>
<proteinExistence type="predicted"/>
<keyword evidence="4 6" id="KW-0472">Membrane</keyword>
<evidence type="ECO:0000256" key="1">
    <source>
        <dbReference type="ARBA" id="ARBA00004127"/>
    </source>
</evidence>
<dbReference type="Pfam" id="PF02656">
    <property type="entry name" value="DUF202"/>
    <property type="match status" value="1"/>
</dbReference>
<feature type="transmembrane region" description="Helical" evidence="6">
    <location>
        <begin position="102"/>
        <end position="122"/>
    </location>
</feature>
<organism evidence="8 9">
    <name type="scientific">Actinopolymorpha pittospori</name>
    <dbReference type="NCBI Taxonomy" id="648752"/>
    <lineage>
        <taxon>Bacteria</taxon>
        <taxon>Bacillati</taxon>
        <taxon>Actinomycetota</taxon>
        <taxon>Actinomycetes</taxon>
        <taxon>Propionibacteriales</taxon>
        <taxon>Actinopolymorphaceae</taxon>
        <taxon>Actinopolymorpha</taxon>
    </lineage>
</organism>
<reference evidence="8" key="1">
    <citation type="submission" date="2020-10" db="EMBL/GenBank/DDBJ databases">
        <title>Sequencing the genomes of 1000 actinobacteria strains.</title>
        <authorList>
            <person name="Klenk H.-P."/>
        </authorList>
    </citation>
    <scope>NUCLEOTIDE SEQUENCE</scope>
    <source>
        <strain evidence="8">DSM 45354</strain>
    </source>
</reference>
<dbReference type="GO" id="GO:0012505">
    <property type="term" value="C:endomembrane system"/>
    <property type="evidence" value="ECO:0007669"/>
    <property type="project" value="UniProtKB-SubCell"/>
</dbReference>
<evidence type="ECO:0000313" key="9">
    <source>
        <dbReference type="Proteomes" id="UP000638648"/>
    </source>
</evidence>
<feature type="transmembrane region" description="Helical" evidence="6">
    <location>
        <begin position="33"/>
        <end position="55"/>
    </location>
</feature>
<dbReference type="Proteomes" id="UP000638648">
    <property type="component" value="Unassembled WGS sequence"/>
</dbReference>
<accession>A0A927N506</accession>
<name>A0A927N506_9ACTN</name>
<comment type="subcellular location">
    <subcellularLocation>
        <location evidence="1">Endomembrane system</location>
        <topology evidence="1">Multi-pass membrane protein</topology>
    </subcellularLocation>
</comment>
<keyword evidence="9" id="KW-1185">Reference proteome</keyword>